<feature type="transmembrane region" description="Helical" evidence="2">
    <location>
        <begin position="132"/>
        <end position="151"/>
    </location>
</feature>
<evidence type="ECO:0000313" key="3">
    <source>
        <dbReference type="EMBL" id="TQJ02649.1"/>
    </source>
</evidence>
<keyword evidence="4" id="KW-1185">Reference proteome</keyword>
<gene>
    <name evidence="3" type="ORF">FB471_2384</name>
</gene>
<evidence type="ECO:0000256" key="1">
    <source>
        <dbReference type="SAM" id="MobiDB-lite"/>
    </source>
</evidence>
<keyword evidence="2" id="KW-0812">Transmembrane</keyword>
<reference evidence="3 4" key="1">
    <citation type="submission" date="2019-06" db="EMBL/GenBank/DDBJ databases">
        <title>Sequencing the genomes of 1000 actinobacteria strains.</title>
        <authorList>
            <person name="Klenk H.-P."/>
        </authorList>
    </citation>
    <scope>NUCLEOTIDE SEQUENCE [LARGE SCALE GENOMIC DNA]</scope>
    <source>
        <strain evidence="3 4">DSM 45679</strain>
    </source>
</reference>
<comment type="caution">
    <text evidence="3">The sequence shown here is derived from an EMBL/GenBank/DDBJ whole genome shotgun (WGS) entry which is preliminary data.</text>
</comment>
<dbReference type="Proteomes" id="UP000320876">
    <property type="component" value="Unassembled WGS sequence"/>
</dbReference>
<dbReference type="InterPro" id="IPR036938">
    <property type="entry name" value="PAP2/HPO_sf"/>
</dbReference>
<protein>
    <submittedName>
        <fullName evidence="3">Uncharacterized protein</fullName>
    </submittedName>
</protein>
<feature type="region of interest" description="Disordered" evidence="1">
    <location>
        <begin position="1"/>
        <end position="21"/>
    </location>
</feature>
<evidence type="ECO:0000313" key="4">
    <source>
        <dbReference type="Proteomes" id="UP000320876"/>
    </source>
</evidence>
<accession>A0A542DHU1</accession>
<dbReference type="RefSeq" id="WP_211358013.1">
    <property type="nucleotide sequence ID" value="NZ_VFML01000001.1"/>
</dbReference>
<sequence>MTNSYGHPATPPPGYSRPARPRPSGATAIIAAVLALPLAGIAGYLPVDVFIDYGVDTLPGTLLTLLGCYLGAAVFLLIGALLTFFRVIAGAIMLLIGALLGLAAPLLEPALLGGNDYGTYFEAVFQLEFENAFVRLGAIVLAPVVLILAALPPTFRYLGHRPRPMPTYDPRPGYPAGGHPPRQW</sequence>
<keyword evidence="2" id="KW-1133">Transmembrane helix</keyword>
<keyword evidence="2" id="KW-0472">Membrane</keyword>
<feature type="transmembrane region" description="Helical" evidence="2">
    <location>
        <begin position="26"/>
        <end position="47"/>
    </location>
</feature>
<organism evidence="3 4">
    <name type="scientific">Amycolatopsis cihanbeyliensis</name>
    <dbReference type="NCBI Taxonomy" id="1128664"/>
    <lineage>
        <taxon>Bacteria</taxon>
        <taxon>Bacillati</taxon>
        <taxon>Actinomycetota</taxon>
        <taxon>Actinomycetes</taxon>
        <taxon>Pseudonocardiales</taxon>
        <taxon>Pseudonocardiaceae</taxon>
        <taxon>Amycolatopsis</taxon>
    </lineage>
</organism>
<evidence type="ECO:0000256" key="2">
    <source>
        <dbReference type="SAM" id="Phobius"/>
    </source>
</evidence>
<proteinExistence type="predicted"/>
<feature type="transmembrane region" description="Helical" evidence="2">
    <location>
        <begin position="62"/>
        <end position="85"/>
    </location>
</feature>
<dbReference type="EMBL" id="VFML01000001">
    <property type="protein sequence ID" value="TQJ02649.1"/>
    <property type="molecule type" value="Genomic_DNA"/>
</dbReference>
<dbReference type="AlphaFoldDB" id="A0A542DHU1"/>
<feature type="transmembrane region" description="Helical" evidence="2">
    <location>
        <begin position="92"/>
        <end position="112"/>
    </location>
</feature>
<dbReference type="SUPFAM" id="SSF48317">
    <property type="entry name" value="Acid phosphatase/Vanadium-dependent haloperoxidase"/>
    <property type="match status" value="1"/>
</dbReference>
<name>A0A542DHU1_AMYCI</name>